<comment type="caution">
    <text evidence="2">The sequence shown here is derived from an EMBL/GenBank/DDBJ whole genome shotgun (WGS) entry which is preliminary data.</text>
</comment>
<dbReference type="AlphaFoldDB" id="X1KN52"/>
<proteinExistence type="predicted"/>
<feature type="non-terminal residue" evidence="2">
    <location>
        <position position="1"/>
    </location>
</feature>
<reference evidence="2" key="1">
    <citation type="journal article" date="2014" name="Front. Microbiol.">
        <title>High frequency of phylogenetically diverse reductive dehalogenase-homologous genes in deep subseafloor sedimentary metagenomes.</title>
        <authorList>
            <person name="Kawai M."/>
            <person name="Futagami T."/>
            <person name="Toyoda A."/>
            <person name="Takaki Y."/>
            <person name="Nishi S."/>
            <person name="Hori S."/>
            <person name="Arai W."/>
            <person name="Tsubouchi T."/>
            <person name="Morono Y."/>
            <person name="Uchiyama I."/>
            <person name="Ito T."/>
            <person name="Fujiyama A."/>
            <person name="Inagaki F."/>
            <person name="Takami H."/>
        </authorList>
    </citation>
    <scope>NUCLEOTIDE SEQUENCE</scope>
    <source>
        <strain evidence="2">Expedition CK06-06</strain>
    </source>
</reference>
<dbReference type="EMBL" id="BARV01011481">
    <property type="protein sequence ID" value="GAI08497.1"/>
    <property type="molecule type" value="Genomic_DNA"/>
</dbReference>
<organism evidence="2">
    <name type="scientific">marine sediment metagenome</name>
    <dbReference type="NCBI Taxonomy" id="412755"/>
    <lineage>
        <taxon>unclassified sequences</taxon>
        <taxon>metagenomes</taxon>
        <taxon>ecological metagenomes</taxon>
    </lineage>
</organism>
<evidence type="ECO:0000256" key="1">
    <source>
        <dbReference type="SAM" id="Phobius"/>
    </source>
</evidence>
<evidence type="ECO:0000313" key="2">
    <source>
        <dbReference type="EMBL" id="GAI08497.1"/>
    </source>
</evidence>
<protein>
    <submittedName>
        <fullName evidence="2">Uncharacterized protein</fullName>
    </submittedName>
</protein>
<keyword evidence="1" id="KW-0472">Membrane</keyword>
<accession>X1KN52</accession>
<keyword evidence="1" id="KW-0812">Transmembrane</keyword>
<keyword evidence="1" id="KW-1133">Transmembrane helix</keyword>
<sequence length="143" mass="16892">AGKMTIPCKIKNFYKRWNIVYAEDKRFTDFKNRALSTIDYTLGECFLSDKNLERNFLKLVAKHFPQSKLTTGSALATLDNFSKQISSLQMKEIKFKDSLVYKFLLEEYDFKKFIQYLQSIFCLLFLSFLMCSRIIFCNLLLVI</sequence>
<feature type="transmembrane region" description="Helical" evidence="1">
    <location>
        <begin position="120"/>
        <end position="141"/>
    </location>
</feature>
<name>X1KN52_9ZZZZ</name>
<gene>
    <name evidence="2" type="ORF">S06H3_21757</name>
</gene>